<sequence length="164" mass="19296">MYAACAICKKEFYAKPSWIRKGWGKYCSKRCQFEGQKNGEIKQCFVCKKEVYRSWKSLEGSESKKYFCGKSCQAIWRNTAARTGPDHPNWKGGESSYKDILMRSRQLKACRKCGIKDKRVLAVHHIDHDRKNNMIGNLAWLCHNCHYLIHHDITERQRFMETLV</sequence>
<feature type="domain" description="HNH nuclease" evidence="1">
    <location>
        <begin position="97"/>
        <end position="147"/>
    </location>
</feature>
<dbReference type="InterPro" id="IPR003615">
    <property type="entry name" value="HNH_nuc"/>
</dbReference>
<dbReference type="AlphaFoldDB" id="A0A1F5AY52"/>
<dbReference type="SMART" id="SM00507">
    <property type="entry name" value="HNHc"/>
    <property type="match status" value="1"/>
</dbReference>
<organism evidence="2 3">
    <name type="scientific">Candidatus Azambacteria bacterium RBG_16_47_10</name>
    <dbReference type="NCBI Taxonomy" id="1797292"/>
    <lineage>
        <taxon>Bacteria</taxon>
        <taxon>Candidatus Azamiibacteriota</taxon>
    </lineage>
</organism>
<dbReference type="CDD" id="cd00085">
    <property type="entry name" value="HNHc"/>
    <property type="match status" value="1"/>
</dbReference>
<reference evidence="2 3" key="1">
    <citation type="journal article" date="2016" name="Nat. Commun.">
        <title>Thousands of microbial genomes shed light on interconnected biogeochemical processes in an aquifer system.</title>
        <authorList>
            <person name="Anantharaman K."/>
            <person name="Brown C.T."/>
            <person name="Hug L.A."/>
            <person name="Sharon I."/>
            <person name="Castelle C.J."/>
            <person name="Probst A.J."/>
            <person name="Thomas B.C."/>
            <person name="Singh A."/>
            <person name="Wilkins M.J."/>
            <person name="Karaoz U."/>
            <person name="Brodie E.L."/>
            <person name="Williams K.H."/>
            <person name="Hubbard S.S."/>
            <person name="Banfield J.F."/>
        </authorList>
    </citation>
    <scope>NUCLEOTIDE SEQUENCE [LARGE SCALE GENOMIC DNA]</scope>
</reference>
<protein>
    <recommendedName>
        <fullName evidence="1">HNH nuclease domain-containing protein</fullName>
    </recommendedName>
</protein>
<dbReference type="Proteomes" id="UP000176639">
    <property type="component" value="Unassembled WGS sequence"/>
</dbReference>
<accession>A0A1F5AY52</accession>
<proteinExistence type="predicted"/>
<dbReference type="EMBL" id="MEYI01000044">
    <property type="protein sequence ID" value="OGD23336.1"/>
    <property type="molecule type" value="Genomic_DNA"/>
</dbReference>
<evidence type="ECO:0000259" key="1">
    <source>
        <dbReference type="SMART" id="SM00507"/>
    </source>
</evidence>
<name>A0A1F5AY52_9BACT</name>
<evidence type="ECO:0000313" key="2">
    <source>
        <dbReference type="EMBL" id="OGD23336.1"/>
    </source>
</evidence>
<gene>
    <name evidence="2" type="ORF">A2Z10_01435</name>
</gene>
<comment type="caution">
    <text evidence="2">The sequence shown here is derived from an EMBL/GenBank/DDBJ whole genome shotgun (WGS) entry which is preliminary data.</text>
</comment>
<evidence type="ECO:0000313" key="3">
    <source>
        <dbReference type="Proteomes" id="UP000176639"/>
    </source>
</evidence>